<dbReference type="InterPro" id="IPR021272">
    <property type="entry name" value="DUF2851"/>
</dbReference>
<protein>
    <recommendedName>
        <fullName evidence="3">DUF2851 family protein</fullName>
    </recommendedName>
</protein>
<proteinExistence type="predicted"/>
<organism evidence="1 2">
    <name type="scientific">Dyadobacter helix</name>
    <dbReference type="NCBI Taxonomy" id="2822344"/>
    <lineage>
        <taxon>Bacteria</taxon>
        <taxon>Pseudomonadati</taxon>
        <taxon>Bacteroidota</taxon>
        <taxon>Cytophagia</taxon>
        <taxon>Cytophagales</taxon>
        <taxon>Spirosomataceae</taxon>
        <taxon>Dyadobacter</taxon>
    </lineage>
</organism>
<evidence type="ECO:0008006" key="3">
    <source>
        <dbReference type="Google" id="ProtNLM"/>
    </source>
</evidence>
<accession>A0A916JAH1</accession>
<keyword evidence="2" id="KW-1185">Reference proteome</keyword>
<dbReference type="Pfam" id="PF11013">
    <property type="entry name" value="DUF2851"/>
    <property type="match status" value="1"/>
</dbReference>
<dbReference type="AlphaFoldDB" id="A0A916JAH1"/>
<dbReference type="RefSeq" id="WP_215238055.1">
    <property type="nucleotide sequence ID" value="NZ_CAJRAF010000001.1"/>
</dbReference>
<sequence length="425" mass="48982">MNEDILSFVWRFQYFEKTSLHTDHGQLLSVRQTGLKNADAGPDFSGARIEIGGIEWAGDVEIHVNASDWNRHEHSADQAYESVILHVVWNNDVPIVRKDGTLLPTLTLNGIVRLSILHRYAQLQNAPWDIACGNQFPDADSILKFSMLDRVLLERLEKKALNVISLLEANQNDWEETTFQWIGQHFGFKLNDPAFLRLCRITPWKILRKQKDSFRIEALLFGNAGLIPDNGGDEYVTGIQREYDFQVKKYRMENQKMNSNEWKFLRLRPSGFPTIRISQFAYLLSRTEHLFSTLISARNLKDLHAILSLRQSAYWTTHFNFEKTANKKVPFMGNEAKNLLVINAVIPLLVAHARTRQEPQLLETAMAWLTEIPAENNRITRLWQTLDMKVNTAADSQGLIEWYNHYCSSHNCLDCIVGSKLIKTD</sequence>
<comment type="caution">
    <text evidence="1">The sequence shown here is derived from an EMBL/GenBank/DDBJ whole genome shotgun (WGS) entry which is preliminary data.</text>
</comment>
<dbReference type="EMBL" id="CAJRAF010000001">
    <property type="protein sequence ID" value="CAG4994490.1"/>
    <property type="molecule type" value="Genomic_DNA"/>
</dbReference>
<reference evidence="1" key="1">
    <citation type="submission" date="2021-04" db="EMBL/GenBank/DDBJ databases">
        <authorList>
            <person name="Rodrigo-Torres L."/>
            <person name="Arahal R. D."/>
            <person name="Lucena T."/>
        </authorList>
    </citation>
    <scope>NUCLEOTIDE SEQUENCE</scope>
    <source>
        <strain evidence="1">CECT 9275</strain>
    </source>
</reference>
<evidence type="ECO:0000313" key="2">
    <source>
        <dbReference type="Proteomes" id="UP000680038"/>
    </source>
</evidence>
<name>A0A916JAH1_9BACT</name>
<gene>
    <name evidence="1" type="ORF">DYBT9275_01403</name>
</gene>
<evidence type="ECO:0000313" key="1">
    <source>
        <dbReference type="EMBL" id="CAG4994490.1"/>
    </source>
</evidence>
<dbReference type="Proteomes" id="UP000680038">
    <property type="component" value="Unassembled WGS sequence"/>
</dbReference>